<dbReference type="Proteomes" id="UP001162834">
    <property type="component" value="Chromosome"/>
</dbReference>
<evidence type="ECO:0000313" key="1">
    <source>
        <dbReference type="EMBL" id="UGS37022.1"/>
    </source>
</evidence>
<dbReference type="EMBL" id="CP087164">
    <property type="protein sequence ID" value="UGS37022.1"/>
    <property type="molecule type" value="Genomic_DNA"/>
</dbReference>
<evidence type="ECO:0000313" key="2">
    <source>
        <dbReference type="Proteomes" id="UP001162834"/>
    </source>
</evidence>
<organism evidence="1 2">
    <name type="scientific">Capillimicrobium parvum</name>
    <dbReference type="NCBI Taxonomy" id="2884022"/>
    <lineage>
        <taxon>Bacteria</taxon>
        <taxon>Bacillati</taxon>
        <taxon>Actinomycetota</taxon>
        <taxon>Thermoleophilia</taxon>
        <taxon>Solirubrobacterales</taxon>
        <taxon>Capillimicrobiaceae</taxon>
        <taxon>Capillimicrobium</taxon>
    </lineage>
</organism>
<reference evidence="1" key="1">
    <citation type="journal article" date="2022" name="Int. J. Syst. Evol. Microbiol.">
        <title>Pseudomonas aegrilactucae sp. nov. and Pseudomonas morbosilactucae sp. nov., pathogens causing bacterial rot of lettuce in Japan.</title>
        <authorList>
            <person name="Sawada H."/>
            <person name="Fujikawa T."/>
            <person name="Satou M."/>
        </authorList>
    </citation>
    <scope>NUCLEOTIDE SEQUENCE</scope>
    <source>
        <strain evidence="1">0166_1</strain>
    </source>
</reference>
<sequence length="65" mass="6989">MKTYLEGEEEEEALDAFEFLAMAAAAELGHWEIVQQMATMTGAAGVRGLGAAGPPVLSRRRRQAP</sequence>
<proteinExistence type="predicted"/>
<gene>
    <name evidence="1" type="ORF">DSM104329_03434</name>
</gene>
<accession>A0A9E6XYL7</accession>
<dbReference type="AlphaFoldDB" id="A0A9E6XYL7"/>
<dbReference type="RefSeq" id="WP_259311085.1">
    <property type="nucleotide sequence ID" value="NZ_CP087164.1"/>
</dbReference>
<name>A0A9E6XYL7_9ACTN</name>
<protein>
    <submittedName>
        <fullName evidence="1">Uncharacterized protein</fullName>
    </submittedName>
</protein>
<keyword evidence="2" id="KW-1185">Reference proteome</keyword>
<dbReference type="KEGG" id="sbae:DSM104329_03434"/>